<feature type="region of interest" description="Disordered" evidence="1">
    <location>
        <begin position="96"/>
        <end position="117"/>
    </location>
</feature>
<keyword evidence="3" id="KW-1185">Reference proteome</keyword>
<proteinExistence type="predicted"/>
<dbReference type="AlphaFoldDB" id="A0A6A6E9T9"/>
<accession>A0A6A6E9T9</accession>
<feature type="region of interest" description="Disordered" evidence="1">
    <location>
        <begin position="1"/>
        <end position="21"/>
    </location>
</feature>
<dbReference type="Proteomes" id="UP000800200">
    <property type="component" value="Unassembled WGS sequence"/>
</dbReference>
<evidence type="ECO:0000313" key="3">
    <source>
        <dbReference type="Proteomes" id="UP000800200"/>
    </source>
</evidence>
<protein>
    <submittedName>
        <fullName evidence="2">Uncharacterized protein</fullName>
    </submittedName>
</protein>
<reference evidence="2" key="1">
    <citation type="journal article" date="2020" name="Stud. Mycol.">
        <title>101 Dothideomycetes genomes: a test case for predicting lifestyles and emergence of pathogens.</title>
        <authorList>
            <person name="Haridas S."/>
            <person name="Albert R."/>
            <person name="Binder M."/>
            <person name="Bloem J."/>
            <person name="Labutti K."/>
            <person name="Salamov A."/>
            <person name="Andreopoulos B."/>
            <person name="Baker S."/>
            <person name="Barry K."/>
            <person name="Bills G."/>
            <person name="Bluhm B."/>
            <person name="Cannon C."/>
            <person name="Castanera R."/>
            <person name="Culley D."/>
            <person name="Daum C."/>
            <person name="Ezra D."/>
            <person name="Gonzalez J."/>
            <person name="Henrissat B."/>
            <person name="Kuo A."/>
            <person name="Liang C."/>
            <person name="Lipzen A."/>
            <person name="Lutzoni F."/>
            <person name="Magnuson J."/>
            <person name="Mondo S."/>
            <person name="Nolan M."/>
            <person name="Ohm R."/>
            <person name="Pangilinan J."/>
            <person name="Park H.-J."/>
            <person name="Ramirez L."/>
            <person name="Alfaro M."/>
            <person name="Sun H."/>
            <person name="Tritt A."/>
            <person name="Yoshinaga Y."/>
            <person name="Zwiers L.-H."/>
            <person name="Turgeon B."/>
            <person name="Goodwin S."/>
            <person name="Spatafora J."/>
            <person name="Crous P."/>
            <person name="Grigoriev I."/>
        </authorList>
    </citation>
    <scope>NUCLEOTIDE SEQUENCE</scope>
    <source>
        <strain evidence="2">CBS 207.26</strain>
    </source>
</reference>
<sequence length="117" mass="13008">MFAPSDHSTTSTPPDRPNTLDPHWITELLPFLACTHRLNTFPSRLHDYTADIRRAEELVNEPIVRPLSLPSPLPLTNPLRWSHPSAPHCTTQISPLNASSSFSSTPQTCPLTTPSYP</sequence>
<evidence type="ECO:0000313" key="2">
    <source>
        <dbReference type="EMBL" id="KAF2186596.1"/>
    </source>
</evidence>
<dbReference type="EMBL" id="ML994629">
    <property type="protein sequence ID" value="KAF2186596.1"/>
    <property type="molecule type" value="Genomic_DNA"/>
</dbReference>
<feature type="compositionally biased region" description="Polar residues" evidence="1">
    <location>
        <begin position="1"/>
        <end position="13"/>
    </location>
</feature>
<organism evidence="2 3">
    <name type="scientific">Zopfia rhizophila CBS 207.26</name>
    <dbReference type="NCBI Taxonomy" id="1314779"/>
    <lineage>
        <taxon>Eukaryota</taxon>
        <taxon>Fungi</taxon>
        <taxon>Dikarya</taxon>
        <taxon>Ascomycota</taxon>
        <taxon>Pezizomycotina</taxon>
        <taxon>Dothideomycetes</taxon>
        <taxon>Dothideomycetes incertae sedis</taxon>
        <taxon>Zopfiaceae</taxon>
        <taxon>Zopfia</taxon>
    </lineage>
</organism>
<gene>
    <name evidence="2" type="ORF">K469DRAFT_706589</name>
</gene>
<evidence type="ECO:0000256" key="1">
    <source>
        <dbReference type="SAM" id="MobiDB-lite"/>
    </source>
</evidence>
<name>A0A6A6E9T9_9PEZI</name>